<dbReference type="RefSeq" id="WP_107828740.1">
    <property type="nucleotide sequence ID" value="NZ_CP160205.1"/>
</dbReference>
<protein>
    <submittedName>
        <fullName evidence="2">Tetratricopeptide repeat protein</fullName>
    </submittedName>
</protein>
<organism evidence="2 3">
    <name type="scientific">Mucilaginibacter yixingensis</name>
    <dbReference type="NCBI Taxonomy" id="1295612"/>
    <lineage>
        <taxon>Bacteria</taxon>
        <taxon>Pseudomonadati</taxon>
        <taxon>Bacteroidota</taxon>
        <taxon>Sphingobacteriia</taxon>
        <taxon>Sphingobacteriales</taxon>
        <taxon>Sphingobacteriaceae</taxon>
        <taxon>Mucilaginibacter</taxon>
    </lineage>
</organism>
<keyword evidence="3" id="KW-1185">Reference proteome</keyword>
<feature type="signal peptide" evidence="1">
    <location>
        <begin position="1"/>
        <end position="22"/>
    </location>
</feature>
<dbReference type="SUPFAM" id="SSF48452">
    <property type="entry name" value="TPR-like"/>
    <property type="match status" value="1"/>
</dbReference>
<feature type="chain" id="PRO_5015406529" evidence="1">
    <location>
        <begin position="23"/>
        <end position="370"/>
    </location>
</feature>
<dbReference type="OrthoDB" id="747875at2"/>
<proteinExistence type="predicted"/>
<dbReference type="Gene3D" id="1.25.40.10">
    <property type="entry name" value="Tetratricopeptide repeat domain"/>
    <property type="match status" value="2"/>
</dbReference>
<comment type="caution">
    <text evidence="2">The sequence shown here is derived from an EMBL/GenBank/DDBJ whole genome shotgun (WGS) entry which is preliminary data.</text>
</comment>
<keyword evidence="1" id="KW-0732">Signal</keyword>
<accession>A0A2T5J9P1</accession>
<gene>
    <name evidence="2" type="ORF">C8P68_104282</name>
</gene>
<evidence type="ECO:0000313" key="3">
    <source>
        <dbReference type="Proteomes" id="UP000244168"/>
    </source>
</evidence>
<evidence type="ECO:0000313" key="2">
    <source>
        <dbReference type="EMBL" id="PTQ96793.1"/>
    </source>
</evidence>
<dbReference type="SMART" id="SM00028">
    <property type="entry name" value="TPR"/>
    <property type="match status" value="2"/>
</dbReference>
<dbReference type="Pfam" id="PF13181">
    <property type="entry name" value="TPR_8"/>
    <property type="match status" value="1"/>
</dbReference>
<evidence type="ECO:0000256" key="1">
    <source>
        <dbReference type="SAM" id="SignalP"/>
    </source>
</evidence>
<dbReference type="AlphaFoldDB" id="A0A2T5J9P1"/>
<dbReference type="InterPro" id="IPR019734">
    <property type="entry name" value="TPR_rpt"/>
</dbReference>
<reference evidence="2 3" key="1">
    <citation type="submission" date="2018-04" db="EMBL/GenBank/DDBJ databases">
        <title>Genomic Encyclopedia of Archaeal and Bacterial Type Strains, Phase II (KMG-II): from individual species to whole genera.</title>
        <authorList>
            <person name="Goeker M."/>
        </authorList>
    </citation>
    <scope>NUCLEOTIDE SEQUENCE [LARGE SCALE GENOMIC DNA]</scope>
    <source>
        <strain evidence="2 3">DSM 26809</strain>
    </source>
</reference>
<sequence length="370" mass="41973">MINRKLIFPVAILLFTSSTAFCQTEVLKGVVNSLAYYNKQKDLKFLANAKKTVDSLIVTKKDSANTEKSVYKAVVYSAIAYTDSTNKLNNPPTFLAKTSDLVDRLAASKKTFKYVPELDFAKRCLANTYLRNGFNQMHKSDYANSLTSFKKAQVYAPHFRQLNGYIAYVNSKLGNKEEAAKYYDILLGTDTMKTQYVQAAVSTFKSVGDTSKALQILKKGRKALPNDRVLLLEEANIYNNRKDYRSLMPLLPALLDNYPNNADVAFIAASCYDNLNDYDKAESMYLHTIELNKTSYDPVFNLGLLYLKESTLKKDKEADNLQRAAQWLEKANEISPYETKCLNLLQLVYTKSNNTEQLNKVNNKLKQLTN</sequence>
<dbReference type="Proteomes" id="UP000244168">
    <property type="component" value="Unassembled WGS sequence"/>
</dbReference>
<dbReference type="InterPro" id="IPR011990">
    <property type="entry name" value="TPR-like_helical_dom_sf"/>
</dbReference>
<name>A0A2T5J9P1_9SPHI</name>
<dbReference type="EMBL" id="QAOQ01000004">
    <property type="protein sequence ID" value="PTQ96793.1"/>
    <property type="molecule type" value="Genomic_DNA"/>
</dbReference>